<accession>A0A645C628</accession>
<feature type="domain" description="GFO/IDH/MocA-like oxidoreductase" evidence="2">
    <location>
        <begin position="131"/>
        <end position="225"/>
    </location>
</feature>
<evidence type="ECO:0000313" key="3">
    <source>
        <dbReference type="EMBL" id="MPM72828.1"/>
    </source>
</evidence>
<dbReference type="Pfam" id="PF01408">
    <property type="entry name" value="GFO_IDH_MocA"/>
    <property type="match status" value="1"/>
</dbReference>
<gene>
    <name evidence="3" type="primary">iolG_80</name>
    <name evidence="3" type="ORF">SDC9_119804</name>
</gene>
<evidence type="ECO:0000259" key="2">
    <source>
        <dbReference type="Pfam" id="PF22725"/>
    </source>
</evidence>
<comment type="caution">
    <text evidence="3">The sequence shown here is derived from an EMBL/GenBank/DDBJ whole genome shotgun (WGS) entry which is preliminary data.</text>
</comment>
<proteinExistence type="predicted"/>
<protein>
    <submittedName>
        <fullName evidence="3">Inositol 2-dehydrogenase/D-chiro-inositol 3-dehydrogenase</fullName>
        <ecNumber evidence="3">1.1.1.18</ecNumber>
    </submittedName>
</protein>
<dbReference type="InterPro" id="IPR055170">
    <property type="entry name" value="GFO_IDH_MocA-like_dom"/>
</dbReference>
<organism evidence="3">
    <name type="scientific">bioreactor metagenome</name>
    <dbReference type="NCBI Taxonomy" id="1076179"/>
    <lineage>
        <taxon>unclassified sequences</taxon>
        <taxon>metagenomes</taxon>
        <taxon>ecological metagenomes</taxon>
    </lineage>
</organism>
<dbReference type="SUPFAM" id="SSF55347">
    <property type="entry name" value="Glyceraldehyde-3-phosphate dehydrogenase-like, C-terminal domain"/>
    <property type="match status" value="1"/>
</dbReference>
<dbReference type="EMBL" id="VSSQ01024986">
    <property type="protein sequence ID" value="MPM72828.1"/>
    <property type="molecule type" value="Genomic_DNA"/>
</dbReference>
<dbReference type="PANTHER" id="PTHR43377">
    <property type="entry name" value="BILIVERDIN REDUCTASE A"/>
    <property type="match status" value="1"/>
</dbReference>
<reference evidence="3" key="1">
    <citation type="submission" date="2019-08" db="EMBL/GenBank/DDBJ databases">
        <authorList>
            <person name="Kucharzyk K."/>
            <person name="Murdoch R.W."/>
            <person name="Higgins S."/>
            <person name="Loffler F."/>
        </authorList>
    </citation>
    <scope>NUCLEOTIDE SEQUENCE</scope>
</reference>
<dbReference type="GO" id="GO:0050112">
    <property type="term" value="F:inositol 2-dehydrogenase (NAD+) activity"/>
    <property type="evidence" value="ECO:0007669"/>
    <property type="project" value="UniProtKB-EC"/>
</dbReference>
<dbReference type="EC" id="1.1.1.18" evidence="3"/>
<dbReference type="AlphaFoldDB" id="A0A645C628"/>
<dbReference type="InterPro" id="IPR000683">
    <property type="entry name" value="Gfo/Idh/MocA-like_OxRdtase_N"/>
</dbReference>
<name>A0A645C628_9ZZZZ</name>
<dbReference type="Pfam" id="PF22725">
    <property type="entry name" value="GFO_IDH_MocA_C3"/>
    <property type="match status" value="1"/>
</dbReference>
<dbReference type="Gene3D" id="3.30.360.10">
    <property type="entry name" value="Dihydrodipicolinate Reductase, domain 2"/>
    <property type="match status" value="1"/>
</dbReference>
<dbReference type="GO" id="GO:0000166">
    <property type="term" value="F:nucleotide binding"/>
    <property type="evidence" value="ECO:0007669"/>
    <property type="project" value="InterPro"/>
</dbReference>
<dbReference type="SUPFAM" id="SSF51735">
    <property type="entry name" value="NAD(P)-binding Rossmann-fold domains"/>
    <property type="match status" value="1"/>
</dbReference>
<dbReference type="InterPro" id="IPR051450">
    <property type="entry name" value="Gfo/Idh/MocA_Oxidoreductases"/>
</dbReference>
<keyword evidence="3" id="KW-0560">Oxidoreductase</keyword>
<sequence>MEKSVNIIGIGRHAKKNIYPCLQHLGVHIESVTTHSKEKALSELEHLGIHACVYDNVDEMLKESKSDYVIIIVPMEEAYSLVMKCIKAGKRVFVEKPCGLILEQAKDIYDCANEMNTPVFVGFMKRYAPCYRKMKEYIKQGDLGYVRSFEAHFNVDASAFCETDSDFMYAVAIHYLDLLRTLFGDIKHITALKNEFGNGVSYTLMLTMDDGIIGTLSLENRAPWTRESEGITCTLDGGFIQSIELNELVVHKNNFIEDNWQTLSEEDRVYRENYTPASGTLKDLYLRGFMQELIEFFKDDNTINDDNVKITSVIENILKQLK</sequence>
<evidence type="ECO:0000259" key="1">
    <source>
        <dbReference type="Pfam" id="PF01408"/>
    </source>
</evidence>
<feature type="domain" description="Gfo/Idh/MocA-like oxidoreductase N-terminal" evidence="1">
    <location>
        <begin position="5"/>
        <end position="123"/>
    </location>
</feature>
<dbReference type="PANTHER" id="PTHR43377:SF1">
    <property type="entry name" value="BILIVERDIN REDUCTASE A"/>
    <property type="match status" value="1"/>
</dbReference>
<dbReference type="Gene3D" id="3.40.50.720">
    <property type="entry name" value="NAD(P)-binding Rossmann-like Domain"/>
    <property type="match status" value="1"/>
</dbReference>
<dbReference type="InterPro" id="IPR036291">
    <property type="entry name" value="NAD(P)-bd_dom_sf"/>
</dbReference>